<gene>
    <name evidence="2" type="ORF">FH972_003022</name>
</gene>
<feature type="region of interest" description="Disordered" evidence="1">
    <location>
        <begin position="116"/>
        <end position="135"/>
    </location>
</feature>
<dbReference type="EMBL" id="CM017321">
    <property type="protein sequence ID" value="KAE7998478.1"/>
    <property type="molecule type" value="Genomic_DNA"/>
</dbReference>
<organism evidence="2 3">
    <name type="scientific">Carpinus fangiana</name>
    <dbReference type="NCBI Taxonomy" id="176857"/>
    <lineage>
        <taxon>Eukaryota</taxon>
        <taxon>Viridiplantae</taxon>
        <taxon>Streptophyta</taxon>
        <taxon>Embryophyta</taxon>
        <taxon>Tracheophyta</taxon>
        <taxon>Spermatophyta</taxon>
        <taxon>Magnoliopsida</taxon>
        <taxon>eudicotyledons</taxon>
        <taxon>Gunneridae</taxon>
        <taxon>Pentapetalae</taxon>
        <taxon>rosids</taxon>
        <taxon>fabids</taxon>
        <taxon>Fagales</taxon>
        <taxon>Betulaceae</taxon>
        <taxon>Carpinus</taxon>
    </lineage>
</organism>
<feature type="region of interest" description="Disordered" evidence="1">
    <location>
        <begin position="1"/>
        <end position="87"/>
    </location>
</feature>
<dbReference type="Proteomes" id="UP000327013">
    <property type="component" value="Chromosome 1"/>
</dbReference>
<evidence type="ECO:0000313" key="2">
    <source>
        <dbReference type="EMBL" id="KAE7998478.1"/>
    </source>
</evidence>
<dbReference type="AlphaFoldDB" id="A0A5N6QGN5"/>
<feature type="compositionally biased region" description="Basic and acidic residues" evidence="1">
    <location>
        <begin position="122"/>
        <end position="135"/>
    </location>
</feature>
<accession>A0A5N6QGN5</accession>
<name>A0A5N6QGN5_9ROSI</name>
<sequence>MDSYEDTITMLVDERVGNSGRVVEDKDEGVEGDVGGEGHAGEDDGGNGVAVEGDYGEGGDDSDGSVEKYDSDQLQSPHGSNDDKELLSRRNADVATQLASTIFGNKQRATLGLATKTRSRSRLKEHVSSGREPANKQKLVVDLTSDGPPPIPGGGPLCLWGPLRVGGITFRTTPYDFDIQRGQGTAANHPLGFHQHIERMEKGKKKKQDQ</sequence>
<feature type="compositionally biased region" description="Acidic residues" evidence="1">
    <location>
        <begin position="54"/>
        <end position="64"/>
    </location>
</feature>
<reference evidence="2 3" key="1">
    <citation type="submission" date="2019-06" db="EMBL/GenBank/DDBJ databases">
        <title>A chromosomal-level reference genome of Carpinus fangiana (Coryloideae, Betulaceae).</title>
        <authorList>
            <person name="Yang X."/>
            <person name="Wang Z."/>
            <person name="Zhang L."/>
            <person name="Hao G."/>
            <person name="Liu J."/>
            <person name="Yang Y."/>
        </authorList>
    </citation>
    <scope>NUCLEOTIDE SEQUENCE [LARGE SCALE GENOMIC DNA]</scope>
    <source>
        <strain evidence="2">Cfa_2016G</strain>
        <tissue evidence="2">Leaf</tissue>
    </source>
</reference>
<protein>
    <submittedName>
        <fullName evidence="2">Uncharacterized protein</fullName>
    </submittedName>
</protein>
<keyword evidence="3" id="KW-1185">Reference proteome</keyword>
<evidence type="ECO:0000256" key="1">
    <source>
        <dbReference type="SAM" id="MobiDB-lite"/>
    </source>
</evidence>
<proteinExistence type="predicted"/>
<evidence type="ECO:0000313" key="3">
    <source>
        <dbReference type="Proteomes" id="UP000327013"/>
    </source>
</evidence>